<reference evidence="2 3" key="1">
    <citation type="submission" date="2017-03" db="EMBL/GenBank/DDBJ databases">
        <title>Genome Survey of Euroglyphus maynei.</title>
        <authorList>
            <person name="Arlian L.G."/>
            <person name="Morgan M.S."/>
            <person name="Rider S.D."/>
        </authorList>
    </citation>
    <scope>NUCLEOTIDE SEQUENCE [LARGE SCALE GENOMIC DNA]</scope>
    <source>
        <strain evidence="2">Arlian Lab</strain>
        <tissue evidence="2">Whole body</tissue>
    </source>
</reference>
<organism evidence="2 3">
    <name type="scientific">Euroglyphus maynei</name>
    <name type="common">Mayne's house dust mite</name>
    <dbReference type="NCBI Taxonomy" id="6958"/>
    <lineage>
        <taxon>Eukaryota</taxon>
        <taxon>Metazoa</taxon>
        <taxon>Ecdysozoa</taxon>
        <taxon>Arthropoda</taxon>
        <taxon>Chelicerata</taxon>
        <taxon>Arachnida</taxon>
        <taxon>Acari</taxon>
        <taxon>Acariformes</taxon>
        <taxon>Sarcoptiformes</taxon>
        <taxon>Astigmata</taxon>
        <taxon>Psoroptidia</taxon>
        <taxon>Analgoidea</taxon>
        <taxon>Pyroglyphidae</taxon>
        <taxon>Pyroglyphinae</taxon>
        <taxon>Euroglyphus</taxon>
    </lineage>
</organism>
<evidence type="ECO:0000256" key="1">
    <source>
        <dbReference type="SAM" id="MobiDB-lite"/>
    </source>
</evidence>
<feature type="non-terminal residue" evidence="2">
    <location>
        <position position="1"/>
    </location>
</feature>
<evidence type="ECO:0000313" key="3">
    <source>
        <dbReference type="Proteomes" id="UP000194236"/>
    </source>
</evidence>
<dbReference type="OrthoDB" id="10586398at2759"/>
<dbReference type="EMBL" id="MUJZ01027546">
    <property type="protein sequence ID" value="OTF78525.1"/>
    <property type="molecule type" value="Genomic_DNA"/>
</dbReference>
<proteinExistence type="predicted"/>
<dbReference type="Proteomes" id="UP000194236">
    <property type="component" value="Unassembled WGS sequence"/>
</dbReference>
<sequence>FDDEFTIDNNNGGGGHKFHNTHGLIVLIAKPFKLPTLDKKSKIMMPMIIEATRDVNNKNLIKWNVVDNYQQRNNNHHHHNNHRQSSTTSLNNNNELIPLSRGRFWSPQQAKLAKFKFLNFRKRFFPI</sequence>
<feature type="region of interest" description="Disordered" evidence="1">
    <location>
        <begin position="72"/>
        <end position="93"/>
    </location>
</feature>
<dbReference type="AlphaFoldDB" id="A0A1Y3BH73"/>
<gene>
    <name evidence="2" type="ORF">BLA29_010206</name>
</gene>
<keyword evidence="3" id="KW-1185">Reference proteome</keyword>
<protein>
    <submittedName>
        <fullName evidence="2">Uncharacterized protein</fullName>
    </submittedName>
</protein>
<comment type="caution">
    <text evidence="2">The sequence shown here is derived from an EMBL/GenBank/DDBJ whole genome shotgun (WGS) entry which is preliminary data.</text>
</comment>
<name>A0A1Y3BH73_EURMA</name>
<evidence type="ECO:0000313" key="2">
    <source>
        <dbReference type="EMBL" id="OTF78525.1"/>
    </source>
</evidence>
<accession>A0A1Y3BH73</accession>